<feature type="compositionally biased region" description="Polar residues" evidence="23">
    <location>
        <begin position="440"/>
        <end position="451"/>
    </location>
</feature>
<dbReference type="GO" id="GO:0070585">
    <property type="term" value="P:protein localization to mitochondrion"/>
    <property type="evidence" value="ECO:0007669"/>
    <property type="project" value="Ensembl"/>
</dbReference>
<accession>A0A6I9LYI9</accession>
<evidence type="ECO:0000256" key="10">
    <source>
        <dbReference type="ARBA" id="ARBA00022843"/>
    </source>
</evidence>
<dbReference type="Pfam" id="PF16739">
    <property type="entry name" value="CARD_2"/>
    <property type="match status" value="1"/>
</dbReference>
<dbReference type="AlphaFoldDB" id="A0A6I9LYI9"/>
<dbReference type="InterPro" id="IPR031964">
    <property type="entry name" value="CARD_dom"/>
</dbReference>
<keyword evidence="18" id="KW-0449">Lipoprotein</keyword>
<dbReference type="InterPro" id="IPR042144">
    <property type="entry name" value="CARD_IPS1"/>
</dbReference>
<feature type="domain" description="Caspase recruitment" evidence="24">
    <location>
        <begin position="6"/>
        <end position="91"/>
    </location>
</feature>
<keyword evidence="4" id="KW-1017">Isopeptide bond</keyword>
<dbReference type="RefSeq" id="XP_006984618.1">
    <property type="nucleotide sequence ID" value="XM_006984556.3"/>
</dbReference>
<keyword evidence="10" id="KW-0832">Ubl conjugation</keyword>
<reference evidence="25" key="2">
    <citation type="submission" date="2025-08" db="UniProtKB">
        <authorList>
            <consortium name="Ensembl"/>
        </authorList>
    </citation>
    <scope>IDENTIFICATION</scope>
</reference>
<keyword evidence="13" id="KW-0051">Antiviral defense</keyword>
<evidence type="ECO:0000256" key="8">
    <source>
        <dbReference type="ARBA" id="ARBA00022692"/>
    </source>
</evidence>
<feature type="compositionally biased region" description="Polar residues" evidence="23">
    <location>
        <begin position="303"/>
        <end position="331"/>
    </location>
</feature>
<organism evidence="25 26">
    <name type="scientific">Peromyscus maniculatus bairdii</name>
    <name type="common">Prairie deer mouse</name>
    <dbReference type="NCBI Taxonomy" id="230844"/>
    <lineage>
        <taxon>Eukaryota</taxon>
        <taxon>Metazoa</taxon>
        <taxon>Chordata</taxon>
        <taxon>Craniata</taxon>
        <taxon>Vertebrata</taxon>
        <taxon>Euteleostomi</taxon>
        <taxon>Mammalia</taxon>
        <taxon>Eutheria</taxon>
        <taxon>Euarchontoglires</taxon>
        <taxon>Glires</taxon>
        <taxon>Rodentia</taxon>
        <taxon>Myomorpha</taxon>
        <taxon>Muroidea</taxon>
        <taxon>Cricetidae</taxon>
        <taxon>Neotominae</taxon>
        <taxon>Peromyscus</taxon>
    </lineage>
</organism>
<protein>
    <recommendedName>
        <fullName evidence="20">Mitochondrial antiviral-signaling protein</fullName>
    </recommendedName>
    <alternativeName>
        <fullName evidence="21">Interferon beta promoter stimulator protein 1</fullName>
    </alternativeName>
    <alternativeName>
        <fullName evidence="22">Virus-induced-signaling adapter</fullName>
    </alternativeName>
</protein>
<dbReference type="GO" id="GO:0039529">
    <property type="term" value="P:RIG-I signaling pathway"/>
    <property type="evidence" value="ECO:0007669"/>
    <property type="project" value="Ensembl"/>
</dbReference>
<dbReference type="CTD" id="57506"/>
<evidence type="ECO:0000313" key="25">
    <source>
        <dbReference type="Ensembl" id="ENSPEMP00000010669.1"/>
    </source>
</evidence>
<evidence type="ECO:0000256" key="4">
    <source>
        <dbReference type="ARBA" id="ARBA00022499"/>
    </source>
</evidence>
<evidence type="ECO:0000256" key="2">
    <source>
        <dbReference type="ARBA" id="ARBA00004572"/>
    </source>
</evidence>
<reference evidence="25 26" key="1">
    <citation type="submission" date="2018-10" db="EMBL/GenBank/DDBJ databases">
        <title>Improved assembly of the deer mouse Peromyscus maniculatus genome.</title>
        <authorList>
            <person name="Lassance J.-M."/>
            <person name="Hoekstra H.E."/>
        </authorList>
    </citation>
    <scope>NUCLEOTIDE SEQUENCE [LARGE SCALE GENOMIC DNA]</scope>
</reference>
<dbReference type="RefSeq" id="XP_015858523.1">
    <property type="nucleotide sequence ID" value="XM_016003037.2"/>
</dbReference>
<dbReference type="GO" id="GO:0002230">
    <property type="term" value="P:positive regulation of defense response to virus by host"/>
    <property type="evidence" value="ECO:0007669"/>
    <property type="project" value="Ensembl"/>
</dbReference>
<dbReference type="GeneID" id="102911005"/>
<feature type="region of interest" description="Disordered" evidence="23">
    <location>
        <begin position="380"/>
        <end position="404"/>
    </location>
</feature>
<feature type="region of interest" description="Disordered" evidence="23">
    <location>
        <begin position="276"/>
        <end position="333"/>
    </location>
</feature>
<comment type="subcellular location">
    <subcellularLocation>
        <location evidence="2">Mitochondrion outer membrane</location>
        <topology evidence="2">Single-pass membrane protein</topology>
    </subcellularLocation>
    <subcellularLocation>
        <location evidence="1">Peroxisome</location>
    </subcellularLocation>
</comment>
<evidence type="ECO:0000256" key="7">
    <source>
        <dbReference type="ARBA" id="ARBA00022588"/>
    </source>
</evidence>
<evidence type="ECO:0000256" key="18">
    <source>
        <dbReference type="ARBA" id="ARBA00023288"/>
    </source>
</evidence>
<evidence type="ECO:0000256" key="9">
    <source>
        <dbReference type="ARBA" id="ARBA00022787"/>
    </source>
</evidence>
<dbReference type="GO" id="GO:0005741">
    <property type="term" value="C:mitochondrial outer membrane"/>
    <property type="evidence" value="ECO:0007669"/>
    <property type="project" value="UniProtKB-SubCell"/>
</dbReference>
<feature type="compositionally biased region" description="Low complexity" evidence="23">
    <location>
        <begin position="244"/>
        <end position="256"/>
    </location>
</feature>
<dbReference type="GeneTree" id="ENSGT00510000049120"/>
<dbReference type="RefSeq" id="XP_015858524.1">
    <property type="nucleotide sequence ID" value="XM_016003038.2"/>
</dbReference>
<dbReference type="InterPro" id="IPR011029">
    <property type="entry name" value="DEATH-like_dom_sf"/>
</dbReference>
<dbReference type="OrthoDB" id="9909785at2759"/>
<evidence type="ECO:0000256" key="6">
    <source>
        <dbReference type="ARBA" id="ARBA00022581"/>
    </source>
</evidence>
<keyword evidence="3" id="KW-0488">Methylation</keyword>
<keyword evidence="16" id="KW-0564">Palmitate</keyword>
<reference evidence="25" key="3">
    <citation type="submission" date="2025-09" db="UniProtKB">
        <authorList>
            <consortium name="Ensembl"/>
        </authorList>
    </citation>
    <scope>IDENTIFICATION</scope>
</reference>
<feature type="region of interest" description="Disordered" evidence="23">
    <location>
        <begin position="419"/>
        <end position="473"/>
    </location>
</feature>
<evidence type="ECO:0000256" key="3">
    <source>
        <dbReference type="ARBA" id="ARBA00022481"/>
    </source>
</evidence>
<sequence>MTFAEDKTYKYIRDNHSKFCCLDVLEILPYLPCLTASDQDRLRASYKQLGNQDTLWELFNKLQRRVGWVQCFIHALKICELPGLAEQVTRVYQSYLPPGTSLRFPAPVESPAIPPTTSGPSACAPGHSISDSDYQGQTGYPRPVQDTQPPKSPGENSEQAPQASFGAIPRTPGGSSMPSPNLQAVSSQPTREHHGQEPELSGTSTASVDSNPTPPHGPVSPTVSFKPLPRTALRMSHLTGAMASVPSPDTSLSSSSTGLAFTKGAGDQAKAATCLSTDGEVPTNSVTTSSVPSSAKVVPVTTMSSKVSSKLPISTKSTAAMPSTVPTSTAPSKLPIHSAYVGTMPSKVPASVAKAPANIMPPDRSSNRAKETLELPAATVTTRGGLPGPESLHSGPEMSKPGVLASQLDEPFSGCSMDLAISPSSSLNSEPNHGPEENEYSSFRIQVNEDPSANLLAGNPGPLATREPPEEEEEELCVSSIPWPKWLGAALLAAFLAVMVYRSRRLAP</sequence>
<keyword evidence="17" id="KW-0576">Peroxisome</keyword>
<keyword evidence="15" id="KW-0472">Membrane</keyword>
<evidence type="ECO:0000256" key="1">
    <source>
        <dbReference type="ARBA" id="ARBA00004275"/>
    </source>
</evidence>
<dbReference type="GO" id="GO:0045071">
    <property type="term" value="P:negative regulation of viral genome replication"/>
    <property type="evidence" value="ECO:0007669"/>
    <property type="project" value="Ensembl"/>
</dbReference>
<evidence type="ECO:0000256" key="13">
    <source>
        <dbReference type="ARBA" id="ARBA00023118"/>
    </source>
</evidence>
<keyword evidence="5" id="KW-0597">Phosphoprotein</keyword>
<evidence type="ECO:0000256" key="19">
    <source>
        <dbReference type="ARBA" id="ARBA00054747"/>
    </source>
</evidence>
<dbReference type="Ensembl" id="ENSPEMT00000014845.2">
    <property type="protein sequence ID" value="ENSPEMP00000010669.1"/>
    <property type="gene ID" value="ENSPEMG00000011582.2"/>
</dbReference>
<feature type="compositionally biased region" description="Polar residues" evidence="23">
    <location>
        <begin position="129"/>
        <end position="138"/>
    </location>
</feature>
<dbReference type="Proteomes" id="UP000694547">
    <property type="component" value="Chromosome 4"/>
</dbReference>
<keyword evidence="11" id="KW-0391">Immunity</keyword>
<evidence type="ECO:0000256" key="23">
    <source>
        <dbReference type="SAM" id="MobiDB-lite"/>
    </source>
</evidence>
<dbReference type="GO" id="GO:0035591">
    <property type="term" value="F:signaling adaptor activity"/>
    <property type="evidence" value="ECO:0007669"/>
    <property type="project" value="Ensembl"/>
</dbReference>
<proteinExistence type="predicted"/>
<dbReference type="InterPro" id="IPR052787">
    <property type="entry name" value="MAVS"/>
</dbReference>
<dbReference type="PANTHER" id="PTHR21446">
    <property type="entry name" value="DUF3504 DOMAIN-CONTAINING PROTEIN"/>
    <property type="match status" value="1"/>
</dbReference>
<keyword evidence="8" id="KW-0812">Transmembrane</keyword>
<gene>
    <name evidence="25" type="primary">Mavs</name>
</gene>
<evidence type="ECO:0000256" key="22">
    <source>
        <dbReference type="ARBA" id="ARBA00083233"/>
    </source>
</evidence>
<keyword evidence="12" id="KW-1133">Transmembrane helix</keyword>
<dbReference type="GO" id="GO:0032755">
    <property type="term" value="P:positive regulation of interleukin-6 production"/>
    <property type="evidence" value="ECO:0007669"/>
    <property type="project" value="Ensembl"/>
</dbReference>
<evidence type="ECO:0000259" key="24">
    <source>
        <dbReference type="Pfam" id="PF16739"/>
    </source>
</evidence>
<evidence type="ECO:0000256" key="20">
    <source>
        <dbReference type="ARBA" id="ARBA00071084"/>
    </source>
</evidence>
<keyword evidence="6" id="KW-0945">Host-virus interaction</keyword>
<evidence type="ECO:0000256" key="16">
    <source>
        <dbReference type="ARBA" id="ARBA00023139"/>
    </source>
</evidence>
<dbReference type="CDD" id="cd08811">
    <property type="entry name" value="CARD_IPS1"/>
    <property type="match status" value="1"/>
</dbReference>
<evidence type="ECO:0000256" key="5">
    <source>
        <dbReference type="ARBA" id="ARBA00022553"/>
    </source>
</evidence>
<dbReference type="GO" id="GO:0005777">
    <property type="term" value="C:peroxisome"/>
    <property type="evidence" value="ECO:0007669"/>
    <property type="project" value="UniProtKB-SubCell"/>
</dbReference>
<feature type="compositionally biased region" description="Polar residues" evidence="23">
    <location>
        <begin position="422"/>
        <end position="431"/>
    </location>
</feature>
<dbReference type="FunFam" id="1.10.533.10:FF:000063">
    <property type="entry name" value="Mitochondrial antiviral-signaling protein"/>
    <property type="match status" value="1"/>
</dbReference>
<evidence type="ECO:0000256" key="17">
    <source>
        <dbReference type="ARBA" id="ARBA00023140"/>
    </source>
</evidence>
<dbReference type="GO" id="GO:0032727">
    <property type="term" value="P:positive regulation of interferon-alpha production"/>
    <property type="evidence" value="ECO:0007669"/>
    <property type="project" value="Ensembl"/>
</dbReference>
<comment type="function">
    <text evidence="19">Adapter required for innate immune defense against viruses. Acts downstream of DHX33, RIGI and IFIH1/MDA5, which detect intracellular dsRNA produced during viral replication, to coordinate pathways leading to the activation of NF-kappa-B, IRF3 and IRF7, and to the subsequent induction of antiviral cytokines such as IFN-beta and RANTES (CCL5). Peroxisomal and mitochondrial MAVS act sequentially to create an antiviral cellular state. Upon viral infection, peroxisomal MAVS induces the rapid interferon-independent expression of defense factors that provide short-term protection, whereas mitochondrial MAVS activates an interferon-dependent signaling pathway with delayed kinetics, which amplifies and stabilizes the antiviral response. May activate the same pathways following detection of extracellular dsRNA by TLR3. May protect cells from apoptosis. Involved in NLRP3 inflammasome activation by mediating NLRP3 recruitment to mitochondria.</text>
</comment>
<dbReference type="GO" id="GO:0032728">
    <property type="term" value="P:positive regulation of interferon-beta production"/>
    <property type="evidence" value="ECO:0007669"/>
    <property type="project" value="Ensembl"/>
</dbReference>
<feature type="compositionally biased region" description="Polar residues" evidence="23">
    <location>
        <begin position="201"/>
        <end position="211"/>
    </location>
</feature>
<evidence type="ECO:0000256" key="14">
    <source>
        <dbReference type="ARBA" id="ARBA00023128"/>
    </source>
</evidence>
<dbReference type="GO" id="GO:0002735">
    <property type="term" value="P:positive regulation of myeloid dendritic cell cytokine production"/>
    <property type="evidence" value="ECO:0007669"/>
    <property type="project" value="Ensembl"/>
</dbReference>
<dbReference type="PANTHER" id="PTHR21446:SF6">
    <property type="entry name" value="MITOCHONDRIAL ANTIVIRAL-SIGNALING PROTEIN"/>
    <property type="match status" value="1"/>
</dbReference>
<keyword evidence="14" id="KW-0496">Mitochondrion</keyword>
<dbReference type="GO" id="GO:1900063">
    <property type="term" value="P:regulation of peroxisome organization"/>
    <property type="evidence" value="ECO:0007669"/>
    <property type="project" value="Ensembl"/>
</dbReference>
<keyword evidence="26" id="KW-1185">Reference proteome</keyword>
<evidence type="ECO:0000256" key="12">
    <source>
        <dbReference type="ARBA" id="ARBA00022989"/>
    </source>
</evidence>
<dbReference type="Gene3D" id="1.10.533.10">
    <property type="entry name" value="Death Domain, Fas"/>
    <property type="match status" value="1"/>
</dbReference>
<dbReference type="GO" id="GO:0045087">
    <property type="term" value="P:innate immune response"/>
    <property type="evidence" value="ECO:0007669"/>
    <property type="project" value="UniProtKB-KW"/>
</dbReference>
<feature type="region of interest" description="Disordered" evidence="23">
    <location>
        <begin position="237"/>
        <end position="256"/>
    </location>
</feature>
<feature type="compositionally biased region" description="Low complexity" evidence="23">
    <location>
        <begin position="281"/>
        <end position="302"/>
    </location>
</feature>
<dbReference type="GO" id="GO:1900227">
    <property type="term" value="P:positive regulation of NLRP3 inflammasome complex assembly"/>
    <property type="evidence" value="ECO:0007669"/>
    <property type="project" value="Ensembl"/>
</dbReference>
<feature type="compositionally biased region" description="Polar residues" evidence="23">
    <location>
        <begin position="173"/>
        <end position="189"/>
    </location>
</feature>
<name>A0A6I9LYI9_PERMB</name>
<evidence type="ECO:0000256" key="21">
    <source>
        <dbReference type="ARBA" id="ARBA00082620"/>
    </source>
</evidence>
<evidence type="ECO:0000256" key="15">
    <source>
        <dbReference type="ARBA" id="ARBA00023136"/>
    </source>
</evidence>
<evidence type="ECO:0000256" key="11">
    <source>
        <dbReference type="ARBA" id="ARBA00022859"/>
    </source>
</evidence>
<feature type="compositionally biased region" description="Polar residues" evidence="23">
    <location>
        <begin position="145"/>
        <end position="162"/>
    </location>
</feature>
<dbReference type="GO" id="GO:0051607">
    <property type="term" value="P:defense response to virus"/>
    <property type="evidence" value="ECO:0007669"/>
    <property type="project" value="UniProtKB-KW"/>
</dbReference>
<feature type="region of interest" description="Disordered" evidence="23">
    <location>
        <begin position="106"/>
        <end position="231"/>
    </location>
</feature>
<keyword evidence="9" id="KW-1000">Mitochondrion outer membrane</keyword>
<evidence type="ECO:0000313" key="26">
    <source>
        <dbReference type="Proteomes" id="UP000694547"/>
    </source>
</evidence>
<keyword evidence="7" id="KW-0399">Innate immunity</keyword>
<dbReference type="RefSeq" id="XP_006984619.1">
    <property type="nucleotide sequence ID" value="XM_006984557.3"/>
</dbReference>